<dbReference type="GO" id="GO:0004674">
    <property type="term" value="F:protein serine/threonine kinase activity"/>
    <property type="evidence" value="ECO:0007669"/>
    <property type="project" value="UniProtKB-KW"/>
</dbReference>
<feature type="compositionally biased region" description="Basic and acidic residues" evidence="7">
    <location>
        <begin position="40"/>
        <end position="51"/>
    </location>
</feature>
<dbReference type="InterPro" id="IPR011009">
    <property type="entry name" value="Kinase-like_dom_sf"/>
</dbReference>
<feature type="compositionally biased region" description="Low complexity" evidence="7">
    <location>
        <begin position="434"/>
        <end position="446"/>
    </location>
</feature>
<dbReference type="PANTHER" id="PTHR24346:SF110">
    <property type="entry name" value="NON-SPECIFIC SERINE_THREONINE PROTEIN KINASE"/>
    <property type="match status" value="1"/>
</dbReference>
<evidence type="ECO:0000259" key="8">
    <source>
        <dbReference type="PROSITE" id="PS50011"/>
    </source>
</evidence>
<proteinExistence type="predicted"/>
<evidence type="ECO:0000313" key="10">
    <source>
        <dbReference type="Proteomes" id="UP000054107"/>
    </source>
</evidence>
<feature type="region of interest" description="Disordered" evidence="7">
    <location>
        <begin position="394"/>
        <end position="417"/>
    </location>
</feature>
<evidence type="ECO:0000256" key="6">
    <source>
        <dbReference type="PROSITE-ProRule" id="PRU10141"/>
    </source>
</evidence>
<keyword evidence="4" id="KW-0418">Kinase</keyword>
<feature type="compositionally biased region" description="Polar residues" evidence="7">
    <location>
        <begin position="477"/>
        <end position="490"/>
    </location>
</feature>
<evidence type="ECO:0000256" key="1">
    <source>
        <dbReference type="ARBA" id="ARBA00022527"/>
    </source>
</evidence>
<dbReference type="Gene3D" id="1.10.510.10">
    <property type="entry name" value="Transferase(Phosphotransferase) domain 1"/>
    <property type="match status" value="1"/>
</dbReference>
<feature type="domain" description="Protein kinase" evidence="8">
    <location>
        <begin position="80"/>
        <end position="342"/>
    </location>
</feature>
<dbReference type="AlphaFoldDB" id="A0A0B7MM51"/>
<feature type="binding site" evidence="6">
    <location>
        <position position="113"/>
    </location>
    <ligand>
        <name>ATP</name>
        <dbReference type="ChEBI" id="CHEBI:30616"/>
    </ligand>
</feature>
<dbReference type="EMBL" id="LN718810">
    <property type="protein sequence ID" value="CEP06871.1"/>
    <property type="molecule type" value="Genomic_DNA"/>
</dbReference>
<organism evidence="9 10">
    <name type="scientific">Parasitella parasitica</name>
    <dbReference type="NCBI Taxonomy" id="35722"/>
    <lineage>
        <taxon>Eukaryota</taxon>
        <taxon>Fungi</taxon>
        <taxon>Fungi incertae sedis</taxon>
        <taxon>Mucoromycota</taxon>
        <taxon>Mucoromycotina</taxon>
        <taxon>Mucoromycetes</taxon>
        <taxon>Mucorales</taxon>
        <taxon>Mucorineae</taxon>
        <taxon>Mucoraceae</taxon>
        <taxon>Parasitella</taxon>
    </lineage>
</organism>
<evidence type="ECO:0000256" key="4">
    <source>
        <dbReference type="ARBA" id="ARBA00022777"/>
    </source>
</evidence>
<feature type="compositionally biased region" description="Low complexity" evidence="7">
    <location>
        <begin position="401"/>
        <end position="417"/>
    </location>
</feature>
<dbReference type="Gene3D" id="3.30.310.80">
    <property type="entry name" value="Kinase associated domain 1, KA1"/>
    <property type="match status" value="1"/>
</dbReference>
<reference evidence="9 10" key="1">
    <citation type="submission" date="2014-09" db="EMBL/GenBank/DDBJ databases">
        <authorList>
            <person name="Ellenberger Sabrina"/>
        </authorList>
    </citation>
    <scope>NUCLEOTIDE SEQUENCE [LARGE SCALE GENOMIC DNA]</scope>
    <source>
        <strain evidence="9 10">CBS 412.66</strain>
    </source>
</reference>
<keyword evidence="1" id="KW-0723">Serine/threonine-protein kinase</keyword>
<keyword evidence="2" id="KW-0808">Transferase</keyword>
<dbReference type="SMART" id="SM00220">
    <property type="entry name" value="S_TKc"/>
    <property type="match status" value="1"/>
</dbReference>
<feature type="compositionally biased region" description="Low complexity" evidence="7">
    <location>
        <begin position="607"/>
        <end position="618"/>
    </location>
</feature>
<dbReference type="FunFam" id="3.30.200.20:FF:000003">
    <property type="entry name" value="Non-specific serine/threonine protein kinase"/>
    <property type="match status" value="1"/>
</dbReference>
<evidence type="ECO:0000256" key="7">
    <source>
        <dbReference type="SAM" id="MobiDB-lite"/>
    </source>
</evidence>
<gene>
    <name evidence="9" type="primary">PARPA_00126.1 scaffold 368</name>
</gene>
<dbReference type="STRING" id="35722.A0A0B7MM51"/>
<dbReference type="InterPro" id="IPR017441">
    <property type="entry name" value="Protein_kinase_ATP_BS"/>
</dbReference>
<dbReference type="GO" id="GO:0035556">
    <property type="term" value="P:intracellular signal transduction"/>
    <property type="evidence" value="ECO:0007669"/>
    <property type="project" value="TreeGrafter"/>
</dbReference>
<dbReference type="PROSITE" id="PS00107">
    <property type="entry name" value="PROTEIN_KINASE_ATP"/>
    <property type="match status" value="1"/>
</dbReference>
<evidence type="ECO:0000256" key="5">
    <source>
        <dbReference type="ARBA" id="ARBA00022840"/>
    </source>
</evidence>
<dbReference type="Pfam" id="PF00069">
    <property type="entry name" value="Pkinase"/>
    <property type="match status" value="1"/>
</dbReference>
<dbReference type="OrthoDB" id="193931at2759"/>
<dbReference type="PROSITE" id="PS00108">
    <property type="entry name" value="PROTEIN_KINASE_ST"/>
    <property type="match status" value="1"/>
</dbReference>
<accession>A0A0B7MM51</accession>
<protein>
    <recommendedName>
        <fullName evidence="8">Protein kinase domain-containing protein</fullName>
    </recommendedName>
</protein>
<keyword evidence="10" id="KW-1185">Reference proteome</keyword>
<dbReference type="GO" id="GO:0005524">
    <property type="term" value="F:ATP binding"/>
    <property type="evidence" value="ECO:0007669"/>
    <property type="project" value="UniProtKB-UniRule"/>
</dbReference>
<feature type="region of interest" description="Disordered" evidence="7">
    <location>
        <begin position="689"/>
        <end position="713"/>
    </location>
</feature>
<feature type="compositionally biased region" description="Polar residues" evidence="7">
    <location>
        <begin position="504"/>
        <end position="514"/>
    </location>
</feature>
<evidence type="ECO:0000256" key="2">
    <source>
        <dbReference type="ARBA" id="ARBA00022679"/>
    </source>
</evidence>
<dbReference type="Proteomes" id="UP000054107">
    <property type="component" value="Unassembled WGS sequence"/>
</dbReference>
<name>A0A0B7MM51_9FUNG</name>
<dbReference type="InterPro" id="IPR000719">
    <property type="entry name" value="Prot_kinase_dom"/>
</dbReference>
<feature type="region of interest" description="Disordered" evidence="7">
    <location>
        <begin position="31"/>
        <end position="51"/>
    </location>
</feature>
<dbReference type="PANTHER" id="PTHR24346">
    <property type="entry name" value="MAP/MICROTUBULE AFFINITY-REGULATING KINASE"/>
    <property type="match status" value="1"/>
</dbReference>
<feature type="compositionally biased region" description="Polar residues" evidence="7">
    <location>
        <begin position="693"/>
        <end position="710"/>
    </location>
</feature>
<sequence length="888" mass="98543">MAATLIQPLKDSNTINNNQVLTLLEGSSSSINDNSSSVSEDSHELTQAPSDEHHQEILDYLKPSPVSSCNSKKVPRLGPFLLLKTLGVGEFGKVKLGRHIETGQIVAVKLVKKQNIDTSSQLEKIRMEIDILKTLNHPYIVKLLSVNETNANIGMVLEYAQGGELFEYIFKQRYLKEQEACRLFSQLISSVYYMHQKNIVHRDLKLENILLDRHGNIIVTDFGFANQFTPKSGDLMSTSCGSPVYAAPELVMTGRLYAGTGVDIWSCGIILYAMLCGYLPFDDDAKNPNGENIGRLYRYIMAHRPKYPPYLSENAKDIIGKMLIPDPSERCKIEAIMSHPWLQDYKDQMAKSVAELEKEAQIKKQLLLTGIQSSTNLNILAAGEQYDSNEDCCANSDHDSCSTSSSVSSSYSYTNSYSNTKEARIDDILETGKLEPTSSSPSTPLPHTEEEEDEEEKNNDNISCSEKISPEREQAHAEQTSTNMPNALNDNTKTLLVTPVSTNEEATVADTKTTPDALKQADPGHLDATQRKRHTIDAAVTNALMQQQKTEQRTLPPRQRLSLRAKLFSTVKRRTNHGLNMEKPEGKSRHSWQHLMQSQSAKHLPFSTAASPTPAPTATHAPLVVEHSKSERLLSWLKKTKSLQHKKPKAIMAGDASLSSSTQHSAYSSSKEAAIPEEEALIPVAQPMRPTSAAPTLGSQSNGNQNSPQDHQVGRMSISPELRVHTGNMNHSALTSKPPMEVLLETNKILLILGIEVENLGGYKLRCTRRSIHSTDSNQQDEVSDVLNHLSTRNGTTSMMTQPIYGHPSIDKGDEIQFLVEICRFENLSGLFSVDIQNLATNGHNENFASYQFIGQKLLSLLQHGNVIRNTNFSLMLRKDIDSANENN</sequence>
<feature type="region of interest" description="Disordered" evidence="7">
    <location>
        <begin position="578"/>
        <end position="618"/>
    </location>
</feature>
<dbReference type="PROSITE" id="PS50011">
    <property type="entry name" value="PROTEIN_KINASE_DOM"/>
    <property type="match status" value="1"/>
</dbReference>
<dbReference type="SUPFAM" id="SSF56112">
    <property type="entry name" value="Protein kinase-like (PK-like)"/>
    <property type="match status" value="1"/>
</dbReference>
<feature type="region of interest" description="Disordered" evidence="7">
    <location>
        <begin position="504"/>
        <end position="523"/>
    </location>
</feature>
<keyword evidence="3 6" id="KW-0547">Nucleotide-binding</keyword>
<dbReference type="InterPro" id="IPR008271">
    <property type="entry name" value="Ser/Thr_kinase_AS"/>
</dbReference>
<dbReference type="GO" id="GO:0005737">
    <property type="term" value="C:cytoplasm"/>
    <property type="evidence" value="ECO:0007669"/>
    <property type="project" value="TreeGrafter"/>
</dbReference>
<evidence type="ECO:0000256" key="3">
    <source>
        <dbReference type="ARBA" id="ARBA00022741"/>
    </source>
</evidence>
<dbReference type="FunFam" id="1.10.510.10:FF:000571">
    <property type="entry name" value="Maternal embryonic leucine zipper kinase"/>
    <property type="match status" value="1"/>
</dbReference>
<feature type="region of interest" description="Disordered" evidence="7">
    <location>
        <begin position="431"/>
        <end position="490"/>
    </location>
</feature>
<keyword evidence="5 6" id="KW-0067">ATP-binding</keyword>
<evidence type="ECO:0000313" key="9">
    <source>
        <dbReference type="EMBL" id="CEP06871.1"/>
    </source>
</evidence>